<dbReference type="Pfam" id="PF12172">
    <property type="entry name" value="zf-ChsH2"/>
    <property type="match status" value="1"/>
</dbReference>
<dbReference type="InterPro" id="IPR012340">
    <property type="entry name" value="NA-bd_OB-fold"/>
</dbReference>
<dbReference type="AlphaFoldDB" id="A0A1M5WGS7"/>
<feature type="domain" description="ChsH2 C-terminal OB-fold" evidence="1">
    <location>
        <begin position="66"/>
        <end position="133"/>
    </location>
</feature>
<gene>
    <name evidence="3" type="ORF">SAMN05443248_6558</name>
</gene>
<evidence type="ECO:0000313" key="4">
    <source>
        <dbReference type="Proteomes" id="UP000189796"/>
    </source>
</evidence>
<feature type="domain" description="ChsH2 rubredoxin-like zinc ribbon" evidence="2">
    <location>
        <begin position="29"/>
        <end position="63"/>
    </location>
</feature>
<evidence type="ECO:0000313" key="3">
    <source>
        <dbReference type="EMBL" id="SHH86424.1"/>
    </source>
</evidence>
<dbReference type="PANTHER" id="PTHR34075">
    <property type="entry name" value="BLR3430 PROTEIN"/>
    <property type="match status" value="1"/>
</dbReference>
<dbReference type="Pfam" id="PF01796">
    <property type="entry name" value="OB_ChsH2_C"/>
    <property type="match status" value="1"/>
</dbReference>
<sequence>MSNTTNPSYFPLGLPIPVAEPDGLSAPYWTGLRHNRLLVQRCNHCQTWQFGPEWLCHRCHAFDPKWTEVEPRGRIFSWERVWHPSHTSLRNHGPYIAVLVELPHADGVRMVGNLLGDPMQAVVIGTEVEGVFEHHRDSDPPYSLLQWRMPLKTAHFERSVT</sequence>
<dbReference type="Gene3D" id="6.10.30.10">
    <property type="match status" value="1"/>
</dbReference>
<name>A0A1M5WGS7_9BRAD</name>
<organism evidence="3 4">
    <name type="scientific">Bradyrhizobium erythrophlei</name>
    <dbReference type="NCBI Taxonomy" id="1437360"/>
    <lineage>
        <taxon>Bacteria</taxon>
        <taxon>Pseudomonadati</taxon>
        <taxon>Pseudomonadota</taxon>
        <taxon>Alphaproteobacteria</taxon>
        <taxon>Hyphomicrobiales</taxon>
        <taxon>Nitrobacteraceae</taxon>
        <taxon>Bradyrhizobium</taxon>
    </lineage>
</organism>
<dbReference type="RefSeq" id="WP_079604930.1">
    <property type="nucleotide sequence ID" value="NZ_LT670817.1"/>
</dbReference>
<dbReference type="InterPro" id="IPR052513">
    <property type="entry name" value="Thioester_dehydratase-like"/>
</dbReference>
<dbReference type="EMBL" id="LT670817">
    <property type="protein sequence ID" value="SHH86424.1"/>
    <property type="molecule type" value="Genomic_DNA"/>
</dbReference>
<evidence type="ECO:0000259" key="1">
    <source>
        <dbReference type="Pfam" id="PF01796"/>
    </source>
</evidence>
<dbReference type="InterPro" id="IPR002878">
    <property type="entry name" value="ChsH2_C"/>
</dbReference>
<dbReference type="OrthoDB" id="7595207at2"/>
<reference evidence="3 4" key="1">
    <citation type="submission" date="2016-11" db="EMBL/GenBank/DDBJ databases">
        <authorList>
            <person name="Jaros S."/>
            <person name="Januszkiewicz K."/>
            <person name="Wedrychowicz H."/>
        </authorList>
    </citation>
    <scope>NUCLEOTIDE SEQUENCE [LARGE SCALE GENOMIC DNA]</scope>
    <source>
        <strain evidence="3 4">GAS138</strain>
    </source>
</reference>
<dbReference type="SUPFAM" id="SSF50249">
    <property type="entry name" value="Nucleic acid-binding proteins"/>
    <property type="match status" value="1"/>
</dbReference>
<dbReference type="PANTHER" id="PTHR34075:SF5">
    <property type="entry name" value="BLR3430 PROTEIN"/>
    <property type="match status" value="1"/>
</dbReference>
<dbReference type="Proteomes" id="UP000189796">
    <property type="component" value="Chromosome I"/>
</dbReference>
<dbReference type="InterPro" id="IPR022002">
    <property type="entry name" value="ChsH2_Znr"/>
</dbReference>
<protein>
    <submittedName>
        <fullName evidence="3">Uncharacterized OB-fold protein, contains Zn-ribbon domain</fullName>
    </submittedName>
</protein>
<accession>A0A1M5WGS7</accession>
<proteinExistence type="predicted"/>
<evidence type="ECO:0000259" key="2">
    <source>
        <dbReference type="Pfam" id="PF12172"/>
    </source>
</evidence>